<evidence type="ECO:0000256" key="1">
    <source>
        <dbReference type="ARBA" id="ARBA00004651"/>
    </source>
</evidence>
<evidence type="ECO:0000313" key="11">
    <source>
        <dbReference type="EMBL" id="MDQ0480790.1"/>
    </source>
</evidence>
<comment type="subcellular location">
    <subcellularLocation>
        <location evidence="1">Cell membrane</location>
        <topology evidence="1">Multi-pass membrane protein</topology>
    </subcellularLocation>
</comment>
<comment type="similarity">
    <text evidence="2">Belongs to the multi antimicrobial extrusion (MATE) (TC 2.A.66.1) family. MepA subfamily.</text>
</comment>
<feature type="transmembrane region" description="Helical" evidence="10">
    <location>
        <begin position="194"/>
        <end position="214"/>
    </location>
</feature>
<keyword evidence="6 10" id="KW-0812">Transmembrane</keyword>
<feature type="transmembrane region" description="Helical" evidence="10">
    <location>
        <begin position="270"/>
        <end position="290"/>
    </location>
</feature>
<feature type="transmembrane region" description="Helical" evidence="10">
    <location>
        <begin position="234"/>
        <end position="258"/>
    </location>
</feature>
<dbReference type="EMBL" id="JAUSWN010000028">
    <property type="protein sequence ID" value="MDQ0480790.1"/>
    <property type="molecule type" value="Genomic_DNA"/>
</dbReference>
<evidence type="ECO:0000256" key="9">
    <source>
        <dbReference type="ARBA" id="ARBA00023251"/>
    </source>
</evidence>
<accession>A0ABU0JWF8</accession>
<dbReference type="Proteomes" id="UP001224418">
    <property type="component" value="Unassembled WGS sequence"/>
</dbReference>
<feature type="transmembrane region" description="Helical" evidence="10">
    <location>
        <begin position="391"/>
        <end position="411"/>
    </location>
</feature>
<organism evidence="11 12">
    <name type="scientific">Hathewaya limosa</name>
    <name type="common">Clostridium limosum</name>
    <dbReference type="NCBI Taxonomy" id="1536"/>
    <lineage>
        <taxon>Bacteria</taxon>
        <taxon>Bacillati</taxon>
        <taxon>Bacillota</taxon>
        <taxon>Clostridia</taxon>
        <taxon>Eubacteriales</taxon>
        <taxon>Clostridiaceae</taxon>
        <taxon>Hathewaya</taxon>
    </lineage>
</organism>
<dbReference type="Pfam" id="PF01554">
    <property type="entry name" value="MatE"/>
    <property type="match status" value="2"/>
</dbReference>
<evidence type="ECO:0000256" key="4">
    <source>
        <dbReference type="ARBA" id="ARBA00022448"/>
    </source>
</evidence>
<dbReference type="InterPro" id="IPR002528">
    <property type="entry name" value="MATE_fam"/>
</dbReference>
<feature type="transmembrane region" description="Helical" evidence="10">
    <location>
        <begin position="135"/>
        <end position="153"/>
    </location>
</feature>
<dbReference type="PANTHER" id="PTHR43823">
    <property type="entry name" value="SPORULATION PROTEIN YKVU"/>
    <property type="match status" value="1"/>
</dbReference>
<evidence type="ECO:0000256" key="8">
    <source>
        <dbReference type="ARBA" id="ARBA00023136"/>
    </source>
</evidence>
<feature type="transmembrane region" description="Helical" evidence="10">
    <location>
        <begin position="417"/>
        <end position="436"/>
    </location>
</feature>
<gene>
    <name evidence="11" type="ORF">QOZ93_002540</name>
</gene>
<protein>
    <recommendedName>
        <fullName evidence="3">Multidrug export protein MepA</fullName>
    </recommendedName>
</protein>
<evidence type="ECO:0000313" key="12">
    <source>
        <dbReference type="Proteomes" id="UP001224418"/>
    </source>
</evidence>
<evidence type="ECO:0000256" key="6">
    <source>
        <dbReference type="ARBA" id="ARBA00022692"/>
    </source>
</evidence>
<keyword evidence="8 10" id="KW-0472">Membrane</keyword>
<dbReference type="InterPro" id="IPR051327">
    <property type="entry name" value="MATE_MepA_subfamily"/>
</dbReference>
<feature type="transmembrane region" description="Helical" evidence="10">
    <location>
        <begin position="94"/>
        <end position="115"/>
    </location>
</feature>
<feature type="transmembrane region" description="Helical" evidence="10">
    <location>
        <begin position="318"/>
        <end position="337"/>
    </location>
</feature>
<reference evidence="11 12" key="1">
    <citation type="submission" date="2023-07" db="EMBL/GenBank/DDBJ databases">
        <title>Genomic Encyclopedia of Type Strains, Phase IV (KMG-IV): sequencing the most valuable type-strain genomes for metagenomic binning, comparative biology and taxonomic classification.</title>
        <authorList>
            <person name="Goeker M."/>
        </authorList>
    </citation>
    <scope>NUCLEOTIDE SEQUENCE [LARGE SCALE GENOMIC DNA]</scope>
    <source>
        <strain evidence="11 12">DSM 1400</strain>
    </source>
</reference>
<evidence type="ECO:0000256" key="2">
    <source>
        <dbReference type="ARBA" id="ARBA00008417"/>
    </source>
</evidence>
<evidence type="ECO:0000256" key="7">
    <source>
        <dbReference type="ARBA" id="ARBA00022989"/>
    </source>
</evidence>
<dbReference type="InterPro" id="IPR045070">
    <property type="entry name" value="MATE_MepA-like"/>
</dbReference>
<keyword evidence="12" id="KW-1185">Reference proteome</keyword>
<proteinExistence type="inferred from homology"/>
<feature type="transmembrane region" description="Helical" evidence="10">
    <location>
        <begin position="12"/>
        <end position="36"/>
    </location>
</feature>
<dbReference type="InterPro" id="IPR048279">
    <property type="entry name" value="MdtK-like"/>
</dbReference>
<evidence type="ECO:0000256" key="3">
    <source>
        <dbReference type="ARBA" id="ARBA00022106"/>
    </source>
</evidence>
<feature type="transmembrane region" description="Helical" evidence="10">
    <location>
        <begin position="357"/>
        <end position="379"/>
    </location>
</feature>
<keyword evidence="4" id="KW-0813">Transport</keyword>
<evidence type="ECO:0000256" key="5">
    <source>
        <dbReference type="ARBA" id="ARBA00022475"/>
    </source>
</evidence>
<dbReference type="NCBIfam" id="TIGR00797">
    <property type="entry name" value="matE"/>
    <property type="match status" value="1"/>
</dbReference>
<dbReference type="PIRSF" id="PIRSF006603">
    <property type="entry name" value="DinF"/>
    <property type="match status" value="1"/>
</dbReference>
<comment type="caution">
    <text evidence="11">The sequence shown here is derived from an EMBL/GenBank/DDBJ whole genome shotgun (WGS) entry which is preliminary data.</text>
</comment>
<dbReference type="CDD" id="cd13143">
    <property type="entry name" value="MATE_MepA_like"/>
    <property type="match status" value="1"/>
</dbReference>
<feature type="transmembrane region" description="Helical" evidence="10">
    <location>
        <begin position="56"/>
        <end position="82"/>
    </location>
</feature>
<dbReference type="PANTHER" id="PTHR43823:SF3">
    <property type="entry name" value="MULTIDRUG EXPORT PROTEIN MEPA"/>
    <property type="match status" value="1"/>
</dbReference>
<keyword evidence="5" id="KW-1003">Cell membrane</keyword>
<feature type="transmembrane region" description="Helical" evidence="10">
    <location>
        <begin position="165"/>
        <end position="188"/>
    </location>
</feature>
<sequence length="455" mass="49780">MERSEQLRNESIGKLLVKFSLPAIMGMIVNALYNVVDRMFIGNFVGTKALSGLTSTFPITCIIMAFGMLVGIGSAACISIKLGQDKKNEAEKILGNAFILVIINSLVLTVLGLIFKEKLLLAFGSSKETLVYATDYTTIIILGIILQNTGFALNNIIRAEGNPKIAMFTMLIGGVLNIVLDYVFMSIFNLGIKGAAYATIISQAVNSIWVLRYFLGNDAMLKLKKENFKLDSVLVKSIFAIGMSPFAMQIASSLVTIIQNRALNSYGGYLAVGVIGAINSVTMMVFMPIFGINQGAQPIIGYNYGAKQYKRVKKTLKLAIAGATTLCIIGFLVIQLLPKYMMIPFGSDPEFLKLGEHAIRIYCLMIPIIGFQIVSSNFFQAIGKATKSMILSLSRQVIILIPLILMLPKFFKLDGVWIAAPVSDFLASLIAAVVLIRQIGKLNKEEKEFLMEKAE</sequence>
<keyword evidence="9" id="KW-0046">Antibiotic resistance</keyword>
<dbReference type="RefSeq" id="WP_307356944.1">
    <property type="nucleotide sequence ID" value="NZ_BAAACJ010000040.1"/>
</dbReference>
<name>A0ABU0JWF8_HATLI</name>
<evidence type="ECO:0000256" key="10">
    <source>
        <dbReference type="SAM" id="Phobius"/>
    </source>
</evidence>
<keyword evidence="7 10" id="KW-1133">Transmembrane helix</keyword>